<dbReference type="InterPro" id="IPR027266">
    <property type="entry name" value="TrmE/GcvT-like"/>
</dbReference>
<name>A0A2W5U2W6_9BACT</name>
<evidence type="ECO:0000313" key="3">
    <source>
        <dbReference type="EMBL" id="PZR03008.1"/>
    </source>
</evidence>
<feature type="region of interest" description="Disordered" evidence="1">
    <location>
        <begin position="1"/>
        <end position="23"/>
    </location>
</feature>
<dbReference type="Gene3D" id="3.30.1360.120">
    <property type="entry name" value="Probable tRNA modification gtpase trme, domain 1"/>
    <property type="match status" value="1"/>
</dbReference>
<dbReference type="SUPFAM" id="SSF103025">
    <property type="entry name" value="Folate-binding domain"/>
    <property type="match status" value="1"/>
</dbReference>
<dbReference type="InterPro" id="IPR028896">
    <property type="entry name" value="GcvT/YgfZ/DmdA"/>
</dbReference>
<comment type="caution">
    <text evidence="3">The sequence shown here is derived from an EMBL/GenBank/DDBJ whole genome shotgun (WGS) entry which is preliminary data.</text>
</comment>
<protein>
    <recommendedName>
        <fullName evidence="2">GCVT N-terminal domain-containing protein</fullName>
    </recommendedName>
</protein>
<sequence length="276" mass="30314">MTDRVDTTTDTQHDAPVAPKRSPLHAVHEVAGATFTDFGGWLMPVRYDSDLAEHHAVRSAAGLFDISHMAELAITGQQAAAFLDAALAANVSAIPLSRAKYTMILEPDGGVIDDLIVYHNAPGEYLVVANAGNRDVVVAELAERIRGFDASLHDGTEAYISDLTRPLKLLLIEAARQREIAWLDMVEEFASGASNVISIRAAAMRILTTTEREGVSLLLDTYHQIEQRIWLAIAERFHLAPELPECVKRADMIALATEKRDLLPEHPAPWECLEGY</sequence>
<dbReference type="Pfam" id="PF01571">
    <property type="entry name" value="GCV_T"/>
    <property type="match status" value="1"/>
</dbReference>
<accession>A0A2W5U2W6</accession>
<dbReference type="EMBL" id="QFQP01000139">
    <property type="protein sequence ID" value="PZR03008.1"/>
    <property type="molecule type" value="Genomic_DNA"/>
</dbReference>
<proteinExistence type="predicted"/>
<gene>
    <name evidence="3" type="ORF">DI536_36510</name>
</gene>
<organism evidence="3 4">
    <name type="scientific">Archangium gephyra</name>
    <dbReference type="NCBI Taxonomy" id="48"/>
    <lineage>
        <taxon>Bacteria</taxon>
        <taxon>Pseudomonadati</taxon>
        <taxon>Myxococcota</taxon>
        <taxon>Myxococcia</taxon>
        <taxon>Myxococcales</taxon>
        <taxon>Cystobacterineae</taxon>
        <taxon>Archangiaceae</taxon>
        <taxon>Archangium</taxon>
    </lineage>
</organism>
<dbReference type="Proteomes" id="UP000249061">
    <property type="component" value="Unassembled WGS sequence"/>
</dbReference>
<dbReference type="PANTHER" id="PTHR43757:SF2">
    <property type="entry name" value="AMINOMETHYLTRANSFERASE, MITOCHONDRIAL"/>
    <property type="match status" value="1"/>
</dbReference>
<dbReference type="GO" id="GO:0005829">
    <property type="term" value="C:cytosol"/>
    <property type="evidence" value="ECO:0007669"/>
    <property type="project" value="TreeGrafter"/>
</dbReference>
<dbReference type="InterPro" id="IPR006222">
    <property type="entry name" value="GCVT_N"/>
</dbReference>
<evidence type="ECO:0000259" key="2">
    <source>
        <dbReference type="Pfam" id="PF01571"/>
    </source>
</evidence>
<dbReference type="PANTHER" id="PTHR43757">
    <property type="entry name" value="AMINOMETHYLTRANSFERASE"/>
    <property type="match status" value="1"/>
</dbReference>
<reference evidence="3 4" key="1">
    <citation type="submission" date="2017-08" db="EMBL/GenBank/DDBJ databases">
        <title>Infants hospitalized years apart are colonized by the same room-sourced microbial strains.</title>
        <authorList>
            <person name="Brooks B."/>
            <person name="Olm M.R."/>
            <person name="Firek B.A."/>
            <person name="Baker R."/>
            <person name="Thomas B.C."/>
            <person name="Morowitz M.J."/>
            <person name="Banfield J.F."/>
        </authorList>
    </citation>
    <scope>NUCLEOTIDE SEQUENCE [LARGE SCALE GENOMIC DNA]</scope>
    <source>
        <strain evidence="3">S2_003_000_R2_14</strain>
    </source>
</reference>
<evidence type="ECO:0000256" key="1">
    <source>
        <dbReference type="SAM" id="MobiDB-lite"/>
    </source>
</evidence>
<dbReference type="AlphaFoldDB" id="A0A2W5U2W6"/>
<feature type="compositionally biased region" description="Basic and acidic residues" evidence="1">
    <location>
        <begin position="1"/>
        <end position="13"/>
    </location>
</feature>
<feature type="domain" description="GCVT N-terminal" evidence="2">
    <location>
        <begin position="24"/>
        <end position="159"/>
    </location>
</feature>
<feature type="non-terminal residue" evidence="3">
    <location>
        <position position="276"/>
    </location>
</feature>
<dbReference type="SUPFAM" id="SSF109604">
    <property type="entry name" value="HD-domain/PDEase-like"/>
    <property type="match status" value="1"/>
</dbReference>
<evidence type="ECO:0000313" key="4">
    <source>
        <dbReference type="Proteomes" id="UP000249061"/>
    </source>
</evidence>